<accession>A0A6G1KIT2</accession>
<evidence type="ECO:0000313" key="2">
    <source>
        <dbReference type="Proteomes" id="UP000799428"/>
    </source>
</evidence>
<dbReference type="Proteomes" id="UP000799428">
    <property type="component" value="Unassembled WGS sequence"/>
</dbReference>
<name>A0A6G1KIT2_9PLEO</name>
<proteinExistence type="predicted"/>
<sequence>MDEYLSGSKAGELAAMDMSSSDSYLLLTAVYSISTLGSPTHLLFWNTNTQPDFVTA</sequence>
<dbReference type="AlphaFoldDB" id="A0A6G1KIT2"/>
<gene>
    <name evidence="1" type="ORF">K504DRAFT_206324</name>
</gene>
<keyword evidence="2" id="KW-1185">Reference proteome</keyword>
<protein>
    <submittedName>
        <fullName evidence="1">Uncharacterized protein</fullName>
    </submittedName>
</protein>
<evidence type="ECO:0000313" key="1">
    <source>
        <dbReference type="EMBL" id="KAF2712533.1"/>
    </source>
</evidence>
<reference evidence="1" key="1">
    <citation type="journal article" date="2020" name="Stud. Mycol.">
        <title>101 Dothideomycetes genomes: a test case for predicting lifestyles and emergence of pathogens.</title>
        <authorList>
            <person name="Haridas S."/>
            <person name="Albert R."/>
            <person name="Binder M."/>
            <person name="Bloem J."/>
            <person name="Labutti K."/>
            <person name="Salamov A."/>
            <person name="Andreopoulos B."/>
            <person name="Baker S."/>
            <person name="Barry K."/>
            <person name="Bills G."/>
            <person name="Bluhm B."/>
            <person name="Cannon C."/>
            <person name="Castanera R."/>
            <person name="Culley D."/>
            <person name="Daum C."/>
            <person name="Ezra D."/>
            <person name="Gonzalez J."/>
            <person name="Henrissat B."/>
            <person name="Kuo A."/>
            <person name="Liang C."/>
            <person name="Lipzen A."/>
            <person name="Lutzoni F."/>
            <person name="Magnuson J."/>
            <person name="Mondo S."/>
            <person name="Nolan M."/>
            <person name="Ohm R."/>
            <person name="Pangilinan J."/>
            <person name="Park H.-J."/>
            <person name="Ramirez L."/>
            <person name="Alfaro M."/>
            <person name="Sun H."/>
            <person name="Tritt A."/>
            <person name="Yoshinaga Y."/>
            <person name="Zwiers L.-H."/>
            <person name="Turgeon B."/>
            <person name="Goodwin S."/>
            <person name="Spatafora J."/>
            <person name="Crous P."/>
            <person name="Grigoriev I."/>
        </authorList>
    </citation>
    <scope>NUCLEOTIDE SEQUENCE</scope>
    <source>
        <strain evidence="1">CBS 279.74</strain>
    </source>
</reference>
<organism evidence="1 2">
    <name type="scientific">Pleomassaria siparia CBS 279.74</name>
    <dbReference type="NCBI Taxonomy" id="1314801"/>
    <lineage>
        <taxon>Eukaryota</taxon>
        <taxon>Fungi</taxon>
        <taxon>Dikarya</taxon>
        <taxon>Ascomycota</taxon>
        <taxon>Pezizomycotina</taxon>
        <taxon>Dothideomycetes</taxon>
        <taxon>Pleosporomycetidae</taxon>
        <taxon>Pleosporales</taxon>
        <taxon>Pleomassariaceae</taxon>
        <taxon>Pleomassaria</taxon>
    </lineage>
</organism>
<dbReference type="EMBL" id="MU005766">
    <property type="protein sequence ID" value="KAF2712533.1"/>
    <property type="molecule type" value="Genomic_DNA"/>
</dbReference>